<reference evidence="2 3" key="1">
    <citation type="submission" date="2019-11" db="EMBL/GenBank/DDBJ databases">
        <title>Identification of a novel strain.</title>
        <authorList>
            <person name="Xu Q."/>
            <person name="Wang G."/>
        </authorList>
    </citation>
    <scope>NUCLEOTIDE SEQUENCE [LARGE SCALE GENOMIC DNA]</scope>
    <source>
        <strain evidence="3">xq</strain>
    </source>
</reference>
<keyword evidence="1" id="KW-0812">Transmembrane</keyword>
<keyword evidence="1" id="KW-1133">Transmembrane helix</keyword>
<dbReference type="AlphaFoldDB" id="A0A6I3KGP1"/>
<feature type="transmembrane region" description="Helical" evidence="1">
    <location>
        <begin position="41"/>
        <end position="66"/>
    </location>
</feature>
<keyword evidence="3" id="KW-1185">Reference proteome</keyword>
<keyword evidence="1" id="KW-0472">Membrane</keyword>
<accession>A0A6I3KGP1</accession>
<sequence>MMMTWRNRSIDTLSVPELRRALDDAINEIAWSRAAPSSAAFFYALLLGFSAGAIVAAAAALTFSAFA</sequence>
<dbReference type="Proteomes" id="UP000440694">
    <property type="component" value="Unassembled WGS sequence"/>
</dbReference>
<evidence type="ECO:0000256" key="1">
    <source>
        <dbReference type="SAM" id="Phobius"/>
    </source>
</evidence>
<evidence type="ECO:0000313" key="3">
    <source>
        <dbReference type="Proteomes" id="UP000440694"/>
    </source>
</evidence>
<organism evidence="2 3">
    <name type="scientific">Hyphomicrobium album</name>
    <dbReference type="NCBI Taxonomy" id="2665159"/>
    <lineage>
        <taxon>Bacteria</taxon>
        <taxon>Pseudomonadati</taxon>
        <taxon>Pseudomonadota</taxon>
        <taxon>Alphaproteobacteria</taxon>
        <taxon>Hyphomicrobiales</taxon>
        <taxon>Hyphomicrobiaceae</taxon>
        <taxon>Hyphomicrobium</taxon>
    </lineage>
</organism>
<comment type="caution">
    <text evidence="2">The sequence shown here is derived from an EMBL/GenBank/DDBJ whole genome shotgun (WGS) entry which is preliminary data.</text>
</comment>
<gene>
    <name evidence="2" type="ORF">GIW81_10830</name>
</gene>
<dbReference type="EMBL" id="WMBQ01000001">
    <property type="protein sequence ID" value="MTD94825.1"/>
    <property type="molecule type" value="Genomic_DNA"/>
</dbReference>
<evidence type="ECO:0000313" key="2">
    <source>
        <dbReference type="EMBL" id="MTD94825.1"/>
    </source>
</evidence>
<protein>
    <submittedName>
        <fullName evidence="2">Uncharacterized protein</fullName>
    </submittedName>
</protein>
<proteinExistence type="predicted"/>
<name>A0A6I3KGP1_9HYPH</name>
<dbReference type="RefSeq" id="WP_154739199.1">
    <property type="nucleotide sequence ID" value="NZ_WMBQ01000001.1"/>
</dbReference>